<evidence type="ECO:0000313" key="3">
    <source>
        <dbReference type="Proteomes" id="UP000274556"/>
    </source>
</evidence>
<name>A0A495VA36_9GAMM</name>
<dbReference type="PANTHER" id="PTHR34203:SF15">
    <property type="entry name" value="SLL1173 PROTEIN"/>
    <property type="match status" value="1"/>
</dbReference>
<protein>
    <submittedName>
        <fullName evidence="2">FkbM family methyltransferase</fullName>
    </submittedName>
</protein>
<dbReference type="NCBIfam" id="TIGR01444">
    <property type="entry name" value="fkbM_fam"/>
    <property type="match status" value="1"/>
</dbReference>
<feature type="domain" description="Methyltransferase FkbM" evidence="1">
    <location>
        <begin position="51"/>
        <end position="181"/>
    </location>
</feature>
<organism evidence="2 3">
    <name type="scientific">Thiocapsa rosea</name>
    <dbReference type="NCBI Taxonomy" id="69360"/>
    <lineage>
        <taxon>Bacteria</taxon>
        <taxon>Pseudomonadati</taxon>
        <taxon>Pseudomonadota</taxon>
        <taxon>Gammaproteobacteria</taxon>
        <taxon>Chromatiales</taxon>
        <taxon>Chromatiaceae</taxon>
        <taxon>Thiocapsa</taxon>
    </lineage>
</organism>
<dbReference type="AlphaFoldDB" id="A0A495VA36"/>
<keyword evidence="2" id="KW-0489">Methyltransferase</keyword>
<keyword evidence="2" id="KW-0808">Transferase</keyword>
<keyword evidence="3" id="KW-1185">Reference proteome</keyword>
<gene>
    <name evidence="2" type="ORF">BDD21_3750</name>
</gene>
<evidence type="ECO:0000259" key="1">
    <source>
        <dbReference type="Pfam" id="PF05050"/>
    </source>
</evidence>
<sequence>MLTDRTVAGRDGLRTALGVVRSLGIYYLHRRRARMDAFYRAFLAPGDLAFDIGSHVGDRIGCFRRIGARVLAVEPQPALVRTLRWLYGRDPAVRIESTAVGRASGRADLRLNRANPTVSTLSTGFISAARDARGWESQHWDGAIEVACTRLDDLIERHGMPRFIKIDVEGYEAEVLGGLTRPADALSFELTTIQKAVGLSALAECRRLGYSQFNAVLGESYVFVHDAWVDAAAVEDWLKTLPQDANSGDIYARRVD</sequence>
<dbReference type="GO" id="GO:0032259">
    <property type="term" value="P:methylation"/>
    <property type="evidence" value="ECO:0007669"/>
    <property type="project" value="UniProtKB-KW"/>
</dbReference>
<dbReference type="Proteomes" id="UP000274556">
    <property type="component" value="Unassembled WGS sequence"/>
</dbReference>
<dbReference type="InterPro" id="IPR052514">
    <property type="entry name" value="SAM-dependent_MTase"/>
</dbReference>
<dbReference type="EMBL" id="RBXL01000001">
    <property type="protein sequence ID" value="RKT46246.1"/>
    <property type="molecule type" value="Genomic_DNA"/>
</dbReference>
<dbReference type="InterPro" id="IPR006342">
    <property type="entry name" value="FkbM_mtfrase"/>
</dbReference>
<dbReference type="Gene3D" id="3.40.50.150">
    <property type="entry name" value="Vaccinia Virus protein VP39"/>
    <property type="match status" value="1"/>
</dbReference>
<proteinExistence type="predicted"/>
<dbReference type="PANTHER" id="PTHR34203">
    <property type="entry name" value="METHYLTRANSFERASE, FKBM FAMILY PROTEIN"/>
    <property type="match status" value="1"/>
</dbReference>
<dbReference type="InterPro" id="IPR029063">
    <property type="entry name" value="SAM-dependent_MTases_sf"/>
</dbReference>
<dbReference type="Pfam" id="PF05050">
    <property type="entry name" value="Methyltransf_21"/>
    <property type="match status" value="1"/>
</dbReference>
<evidence type="ECO:0000313" key="2">
    <source>
        <dbReference type="EMBL" id="RKT46246.1"/>
    </source>
</evidence>
<accession>A0A495VA36</accession>
<reference evidence="2 3" key="1">
    <citation type="submission" date="2018-10" db="EMBL/GenBank/DDBJ databases">
        <title>Genomic Encyclopedia of Archaeal and Bacterial Type Strains, Phase II (KMG-II): from individual species to whole genera.</title>
        <authorList>
            <person name="Goeker M."/>
        </authorList>
    </citation>
    <scope>NUCLEOTIDE SEQUENCE [LARGE SCALE GENOMIC DNA]</scope>
    <source>
        <strain evidence="2 3">DSM 235</strain>
    </source>
</reference>
<dbReference type="SUPFAM" id="SSF53335">
    <property type="entry name" value="S-adenosyl-L-methionine-dependent methyltransferases"/>
    <property type="match status" value="1"/>
</dbReference>
<comment type="caution">
    <text evidence="2">The sequence shown here is derived from an EMBL/GenBank/DDBJ whole genome shotgun (WGS) entry which is preliminary data.</text>
</comment>
<dbReference type="GO" id="GO:0008168">
    <property type="term" value="F:methyltransferase activity"/>
    <property type="evidence" value="ECO:0007669"/>
    <property type="project" value="UniProtKB-KW"/>
</dbReference>
<dbReference type="RefSeq" id="WP_245969677.1">
    <property type="nucleotide sequence ID" value="NZ_RBXL01000001.1"/>
</dbReference>